<keyword evidence="1" id="KW-1133">Transmembrane helix</keyword>
<dbReference type="Proteomes" id="UP000011867">
    <property type="component" value="Chromosome"/>
</dbReference>
<dbReference type="AlphaFoldDB" id="M1XRE3"/>
<dbReference type="HOGENOM" id="CLU_133604_0_0_2"/>
<feature type="transmembrane region" description="Helical" evidence="1">
    <location>
        <begin position="21"/>
        <end position="42"/>
    </location>
</feature>
<name>M1XRE3_NATM8</name>
<dbReference type="eggNOG" id="arCOG01744">
    <property type="taxonomic scope" value="Archaea"/>
</dbReference>
<dbReference type="InterPro" id="IPR007404">
    <property type="entry name" value="YdjM-like"/>
</dbReference>
<keyword evidence="1" id="KW-0472">Membrane</keyword>
<dbReference type="EMBL" id="HF582854">
    <property type="protein sequence ID" value="CCQ36772.1"/>
    <property type="molecule type" value="Genomic_DNA"/>
</dbReference>
<dbReference type="Pfam" id="PF04307">
    <property type="entry name" value="YdjM"/>
    <property type="match status" value="1"/>
</dbReference>
<protein>
    <submittedName>
        <fullName evidence="2">DUF457 family protein</fullName>
    </submittedName>
</protein>
<accession>M1XRE3</accession>
<evidence type="ECO:0000256" key="1">
    <source>
        <dbReference type="SAM" id="Phobius"/>
    </source>
</evidence>
<evidence type="ECO:0000313" key="3">
    <source>
        <dbReference type="Proteomes" id="UP000011867"/>
    </source>
</evidence>
<feature type="transmembrane region" description="Helical" evidence="1">
    <location>
        <begin position="62"/>
        <end position="81"/>
    </location>
</feature>
<keyword evidence="3" id="KW-1185">Reference proteome</keyword>
<dbReference type="RefSeq" id="WP_015409545.1">
    <property type="nucleotide sequence ID" value="NC_020388.1"/>
</dbReference>
<feature type="transmembrane region" description="Helical" evidence="1">
    <location>
        <begin position="142"/>
        <end position="166"/>
    </location>
</feature>
<reference evidence="2 3" key="1">
    <citation type="journal article" date="2013" name="Genome Announc.">
        <title>Genome of the haloarchaeon Natronomonas moolapensis, a neutrophilic member of a previously haloalkaliphilic genus.</title>
        <authorList>
            <person name="Dyall-Smith M.L."/>
            <person name="Pfeiffer F."/>
            <person name="Oberwinkler T."/>
            <person name="Klee K."/>
            <person name="Rampp M."/>
            <person name="Palm P."/>
            <person name="Gross K."/>
            <person name="Schuster S.C."/>
            <person name="Oesterhelt D."/>
        </authorList>
    </citation>
    <scope>NUCLEOTIDE SEQUENCE [LARGE SCALE GENOMIC DNA]</scope>
    <source>
        <strain evidence="3">DSM 18674 / JCM 14361 / 8.8.11</strain>
    </source>
</reference>
<dbReference type="OrthoDB" id="118042at2157"/>
<organism evidence="2 3">
    <name type="scientific">Natronomonas moolapensis (strain DSM 18674 / CECT 7526 / JCM 14361 / 8.8.11)</name>
    <dbReference type="NCBI Taxonomy" id="268739"/>
    <lineage>
        <taxon>Archaea</taxon>
        <taxon>Methanobacteriati</taxon>
        <taxon>Methanobacteriota</taxon>
        <taxon>Stenosarchaea group</taxon>
        <taxon>Halobacteria</taxon>
        <taxon>Halobacteriales</taxon>
        <taxon>Natronomonadaceae</taxon>
        <taxon>Natronomonas</taxon>
    </lineage>
</organism>
<dbReference type="GeneID" id="14651411"/>
<evidence type="ECO:0000313" key="2">
    <source>
        <dbReference type="EMBL" id="CCQ36772.1"/>
    </source>
</evidence>
<proteinExistence type="predicted"/>
<dbReference type="KEGG" id="nmo:Nmlp_2615"/>
<gene>
    <name evidence="2" type="ordered locus">Nmlp_2615</name>
</gene>
<feature type="transmembrane region" description="Helical" evidence="1">
    <location>
        <begin position="88"/>
        <end position="111"/>
    </location>
</feature>
<keyword evidence="1" id="KW-0812">Transmembrane</keyword>
<sequence length="170" mass="17322">MYKKGHYGAALTAYAPVGMGALAVGFEVAAVGGAILSVGLAMVPDWDQKLPNVPHRGPTHTVRFAIGVAAVAGLLGGALGLTVTSQWFLVAGTGVYMALVGGLTIGSHIAADALTPMGVTPFGDNRHYSYDLWNADSTVGNYVLLGLGILSTAIALVIGAELNALLSPYL</sequence>